<proteinExistence type="predicted"/>
<reference evidence="2" key="1">
    <citation type="journal article" date="2019" name="bioRxiv">
        <title>The Genome of the Zebra Mussel, Dreissena polymorpha: A Resource for Invasive Species Research.</title>
        <authorList>
            <person name="McCartney M.A."/>
            <person name="Auch B."/>
            <person name="Kono T."/>
            <person name="Mallez S."/>
            <person name="Zhang Y."/>
            <person name="Obille A."/>
            <person name="Becker A."/>
            <person name="Abrahante J.E."/>
            <person name="Garbe J."/>
            <person name="Badalamenti J.P."/>
            <person name="Herman A."/>
            <person name="Mangelson H."/>
            <person name="Liachko I."/>
            <person name="Sullivan S."/>
            <person name="Sone E.D."/>
            <person name="Koren S."/>
            <person name="Silverstein K.A.T."/>
            <person name="Beckman K.B."/>
            <person name="Gohl D.M."/>
        </authorList>
    </citation>
    <scope>NUCLEOTIDE SEQUENCE</scope>
    <source>
        <strain evidence="2">Duluth1</strain>
        <tissue evidence="2">Whole animal</tissue>
    </source>
</reference>
<name>A0A9D4GST6_DREPO</name>
<feature type="signal peptide" evidence="1">
    <location>
        <begin position="1"/>
        <end position="21"/>
    </location>
</feature>
<gene>
    <name evidence="2" type="ORF">DPMN_124067</name>
</gene>
<organism evidence="2 3">
    <name type="scientific">Dreissena polymorpha</name>
    <name type="common">Zebra mussel</name>
    <name type="synonym">Mytilus polymorpha</name>
    <dbReference type="NCBI Taxonomy" id="45954"/>
    <lineage>
        <taxon>Eukaryota</taxon>
        <taxon>Metazoa</taxon>
        <taxon>Spiralia</taxon>
        <taxon>Lophotrochozoa</taxon>
        <taxon>Mollusca</taxon>
        <taxon>Bivalvia</taxon>
        <taxon>Autobranchia</taxon>
        <taxon>Heteroconchia</taxon>
        <taxon>Euheterodonta</taxon>
        <taxon>Imparidentia</taxon>
        <taxon>Neoheterodontei</taxon>
        <taxon>Myida</taxon>
        <taxon>Dreissenoidea</taxon>
        <taxon>Dreissenidae</taxon>
        <taxon>Dreissena</taxon>
    </lineage>
</organism>
<reference evidence="2" key="2">
    <citation type="submission" date="2020-11" db="EMBL/GenBank/DDBJ databases">
        <authorList>
            <person name="McCartney M.A."/>
            <person name="Auch B."/>
            <person name="Kono T."/>
            <person name="Mallez S."/>
            <person name="Becker A."/>
            <person name="Gohl D.M."/>
            <person name="Silverstein K.A.T."/>
            <person name="Koren S."/>
            <person name="Bechman K.B."/>
            <person name="Herman A."/>
            <person name="Abrahante J.E."/>
            <person name="Garbe J."/>
        </authorList>
    </citation>
    <scope>NUCLEOTIDE SEQUENCE</scope>
    <source>
        <strain evidence="2">Duluth1</strain>
        <tissue evidence="2">Whole animal</tissue>
    </source>
</reference>
<feature type="chain" id="PRO_5039572561" evidence="1">
    <location>
        <begin position="22"/>
        <end position="60"/>
    </location>
</feature>
<dbReference type="AlphaFoldDB" id="A0A9D4GST6"/>
<evidence type="ECO:0000256" key="1">
    <source>
        <dbReference type="SAM" id="SignalP"/>
    </source>
</evidence>
<keyword evidence="1" id="KW-0732">Signal</keyword>
<sequence>MFRLLVLASLLVIVVLKTVECVDGHWERLSEGCQRICSATSLTQILQFGTPVKSFFGVCI</sequence>
<accession>A0A9D4GST6</accession>
<dbReference type="EMBL" id="JAIWYP010000005">
    <property type="protein sequence ID" value="KAH3822293.1"/>
    <property type="molecule type" value="Genomic_DNA"/>
</dbReference>
<evidence type="ECO:0000313" key="2">
    <source>
        <dbReference type="EMBL" id="KAH3822293.1"/>
    </source>
</evidence>
<dbReference type="Proteomes" id="UP000828390">
    <property type="component" value="Unassembled WGS sequence"/>
</dbReference>
<comment type="caution">
    <text evidence="2">The sequence shown here is derived from an EMBL/GenBank/DDBJ whole genome shotgun (WGS) entry which is preliminary data.</text>
</comment>
<keyword evidence="3" id="KW-1185">Reference proteome</keyword>
<protein>
    <submittedName>
        <fullName evidence="2">Uncharacterized protein</fullName>
    </submittedName>
</protein>
<evidence type="ECO:0000313" key="3">
    <source>
        <dbReference type="Proteomes" id="UP000828390"/>
    </source>
</evidence>